<dbReference type="AlphaFoldDB" id="A0A7Y3W4R5"/>
<dbReference type="PANTHER" id="PTHR32308:SF0">
    <property type="entry name" value="HPCH_HPAI ALDOLASE_CITRATE LYASE DOMAIN-CONTAINING PROTEIN"/>
    <property type="match status" value="1"/>
</dbReference>
<feature type="binding site" evidence="5">
    <location>
        <position position="71"/>
    </location>
    <ligand>
        <name>substrate</name>
    </ligand>
</feature>
<feature type="binding site" evidence="6">
    <location>
        <position position="124"/>
    </location>
    <ligand>
        <name>Mg(2+)</name>
        <dbReference type="ChEBI" id="CHEBI:18420"/>
    </ligand>
</feature>
<dbReference type="InterPro" id="IPR040442">
    <property type="entry name" value="Pyrv_kinase-like_dom_sf"/>
</dbReference>
<evidence type="ECO:0000256" key="6">
    <source>
        <dbReference type="PIRSR" id="PIRSR015582-2"/>
    </source>
</evidence>
<comment type="caution">
    <text evidence="8">The sequence shown here is derived from an EMBL/GenBank/DDBJ whole genome shotgun (WGS) entry which is preliminary data.</text>
</comment>
<dbReference type="GO" id="GO:0006107">
    <property type="term" value="P:oxaloacetate metabolic process"/>
    <property type="evidence" value="ECO:0007669"/>
    <property type="project" value="TreeGrafter"/>
</dbReference>
<protein>
    <submittedName>
        <fullName evidence="8">CoA ester lyase</fullName>
    </submittedName>
</protein>
<dbReference type="InterPro" id="IPR015813">
    <property type="entry name" value="Pyrv/PenolPyrv_kinase-like_dom"/>
</dbReference>
<feature type="binding site" evidence="6">
    <location>
        <position position="150"/>
    </location>
    <ligand>
        <name>Mg(2+)</name>
        <dbReference type="ChEBI" id="CHEBI:18420"/>
    </ligand>
</feature>
<dbReference type="PANTHER" id="PTHR32308">
    <property type="entry name" value="LYASE BETA SUBUNIT, PUTATIVE (AFU_ORTHOLOGUE AFUA_4G13030)-RELATED"/>
    <property type="match status" value="1"/>
</dbReference>
<dbReference type="Gene3D" id="3.20.20.60">
    <property type="entry name" value="Phosphoenolpyruvate-binding domains"/>
    <property type="match status" value="1"/>
</dbReference>
<sequence length="276" mass="29208">MAAFDPALWRSLLFVPGTRPDRFAKAAAAGADLVCIDLEDAVAPDGKDEARAATLEWLAGPEERPAPLGLRVNGADTEPYEADLAALKSAEGVDFVMMPKPMALIEIDQLRDAYGQDRIIVVMETARSLGLAEAIADHPAVCGAIYGAIDLAGEIGCDLSWEAHLYGRSRCAAAFGAARKVLFDVPYLDVKDPEGLKAATKKAQSLGIHARSAIHPAQLGPIHEALAPTAEELARAKRIVEAFEAAKGGVALLDGKMIELPVIKAARRKIAAAERA</sequence>
<evidence type="ECO:0000313" key="9">
    <source>
        <dbReference type="Proteomes" id="UP000536835"/>
    </source>
</evidence>
<keyword evidence="4 6" id="KW-0460">Magnesium</keyword>
<evidence type="ECO:0000256" key="5">
    <source>
        <dbReference type="PIRSR" id="PIRSR015582-1"/>
    </source>
</evidence>
<keyword evidence="3 6" id="KW-0479">Metal-binding</keyword>
<dbReference type="Proteomes" id="UP000536835">
    <property type="component" value="Unassembled WGS sequence"/>
</dbReference>
<dbReference type="SUPFAM" id="SSF51621">
    <property type="entry name" value="Phosphoenolpyruvate/pyruvate domain"/>
    <property type="match status" value="1"/>
</dbReference>
<comment type="similarity">
    <text evidence="2">Belongs to the HpcH/HpaI aldolase family.</text>
</comment>
<accession>A0A7Y3W4R5</accession>
<dbReference type="RefSeq" id="WP_173197060.1">
    <property type="nucleotide sequence ID" value="NZ_JABFCX010000002.1"/>
</dbReference>
<dbReference type="EMBL" id="JABFCX010000002">
    <property type="protein sequence ID" value="NNU15532.1"/>
    <property type="molecule type" value="Genomic_DNA"/>
</dbReference>
<proteinExistence type="inferred from homology"/>
<feature type="binding site" evidence="5">
    <location>
        <position position="124"/>
    </location>
    <ligand>
        <name>substrate</name>
    </ligand>
</feature>
<reference evidence="8 9" key="1">
    <citation type="submission" date="2020-05" db="EMBL/GenBank/DDBJ databases">
        <title>Parvularcula mediterraneae sp. nov., isolated from polypropylene straw from shallow seawater of the seashore of Laganas in Zakynthos island, Greece.</title>
        <authorList>
            <person name="Szabo I."/>
            <person name="Al-Omari J."/>
            <person name="Rado J."/>
            <person name="Szerdahelyi G.S."/>
        </authorList>
    </citation>
    <scope>NUCLEOTIDE SEQUENCE [LARGE SCALE GENOMIC DNA]</scope>
    <source>
        <strain evidence="8 9">ZS-1/3</strain>
    </source>
</reference>
<dbReference type="InterPro" id="IPR011206">
    <property type="entry name" value="Citrate_lyase_beta/mcl1/mcl2"/>
</dbReference>
<gene>
    <name evidence="8" type="ORF">HK107_04265</name>
</gene>
<evidence type="ECO:0000256" key="2">
    <source>
        <dbReference type="ARBA" id="ARBA00005568"/>
    </source>
</evidence>
<feature type="domain" description="HpcH/HpaI aldolase/citrate lyase" evidence="7">
    <location>
        <begin position="10"/>
        <end position="216"/>
    </location>
</feature>
<keyword evidence="9" id="KW-1185">Reference proteome</keyword>
<dbReference type="InterPro" id="IPR005000">
    <property type="entry name" value="Aldolase/citrate-lyase_domain"/>
</dbReference>
<keyword evidence="8" id="KW-0456">Lyase</keyword>
<dbReference type="Pfam" id="PF03328">
    <property type="entry name" value="HpcH_HpaI"/>
    <property type="match status" value="1"/>
</dbReference>
<evidence type="ECO:0000256" key="3">
    <source>
        <dbReference type="ARBA" id="ARBA00022723"/>
    </source>
</evidence>
<evidence type="ECO:0000256" key="4">
    <source>
        <dbReference type="ARBA" id="ARBA00022842"/>
    </source>
</evidence>
<evidence type="ECO:0000313" key="8">
    <source>
        <dbReference type="EMBL" id="NNU15532.1"/>
    </source>
</evidence>
<evidence type="ECO:0000256" key="1">
    <source>
        <dbReference type="ARBA" id="ARBA00001946"/>
    </source>
</evidence>
<organism evidence="8 9">
    <name type="scientific">Parvularcula mediterranea</name>
    <dbReference type="NCBI Taxonomy" id="2732508"/>
    <lineage>
        <taxon>Bacteria</taxon>
        <taxon>Pseudomonadati</taxon>
        <taxon>Pseudomonadota</taxon>
        <taxon>Alphaproteobacteria</taxon>
        <taxon>Parvularculales</taxon>
        <taxon>Parvularculaceae</taxon>
        <taxon>Parvularcula</taxon>
    </lineage>
</organism>
<comment type="cofactor">
    <cofactor evidence="1">
        <name>Mg(2+)</name>
        <dbReference type="ChEBI" id="CHEBI:18420"/>
    </cofactor>
</comment>
<dbReference type="GO" id="GO:0000287">
    <property type="term" value="F:magnesium ion binding"/>
    <property type="evidence" value="ECO:0007669"/>
    <property type="project" value="TreeGrafter"/>
</dbReference>
<name>A0A7Y3W4R5_9PROT</name>
<dbReference type="GO" id="GO:0016829">
    <property type="term" value="F:lyase activity"/>
    <property type="evidence" value="ECO:0007669"/>
    <property type="project" value="UniProtKB-KW"/>
</dbReference>
<dbReference type="PIRSF" id="PIRSF015582">
    <property type="entry name" value="Cit_lyase_B"/>
    <property type="match status" value="1"/>
</dbReference>
<evidence type="ECO:0000259" key="7">
    <source>
        <dbReference type="Pfam" id="PF03328"/>
    </source>
</evidence>